<dbReference type="GO" id="GO:0005524">
    <property type="term" value="F:ATP binding"/>
    <property type="evidence" value="ECO:0007669"/>
    <property type="project" value="UniProtKB-KW"/>
</dbReference>
<reference evidence="8 9" key="1">
    <citation type="journal article" date="2023" name="Elife">
        <title>Identification of key yeast species and microbe-microbe interactions impacting larval growth of Drosophila in the wild.</title>
        <authorList>
            <person name="Mure A."/>
            <person name="Sugiura Y."/>
            <person name="Maeda R."/>
            <person name="Honda K."/>
            <person name="Sakurai N."/>
            <person name="Takahashi Y."/>
            <person name="Watada M."/>
            <person name="Katoh T."/>
            <person name="Gotoh A."/>
            <person name="Gotoh Y."/>
            <person name="Taniguchi I."/>
            <person name="Nakamura K."/>
            <person name="Hayashi T."/>
            <person name="Katayama T."/>
            <person name="Uemura T."/>
            <person name="Hattori Y."/>
        </authorList>
    </citation>
    <scope>NUCLEOTIDE SEQUENCE [LARGE SCALE GENOMIC DNA]</scope>
    <source>
        <strain evidence="8 9">KH-74</strain>
    </source>
</reference>
<evidence type="ECO:0000256" key="2">
    <source>
        <dbReference type="ARBA" id="ARBA00012104"/>
    </source>
</evidence>
<dbReference type="PANTHER" id="PTHR10534">
    <property type="entry name" value="PYRIDOXAL KINASE"/>
    <property type="match status" value="1"/>
</dbReference>
<dbReference type="InterPro" id="IPR029056">
    <property type="entry name" value="Ribokinase-like"/>
</dbReference>
<gene>
    <name evidence="8" type="ORF">DAKH74_025600</name>
</gene>
<keyword evidence="4" id="KW-0547">Nucleotide-binding</keyword>
<dbReference type="GO" id="GO:0008478">
    <property type="term" value="F:pyridoxal kinase activity"/>
    <property type="evidence" value="ECO:0007669"/>
    <property type="project" value="UniProtKB-EC"/>
</dbReference>
<evidence type="ECO:0000256" key="3">
    <source>
        <dbReference type="ARBA" id="ARBA00022679"/>
    </source>
</evidence>
<dbReference type="Proteomes" id="UP001377567">
    <property type="component" value="Unassembled WGS sequence"/>
</dbReference>
<evidence type="ECO:0000256" key="4">
    <source>
        <dbReference type="ARBA" id="ARBA00022741"/>
    </source>
</evidence>
<proteinExistence type="inferred from homology"/>
<dbReference type="EMBL" id="BTGD01000006">
    <property type="protein sequence ID" value="GMM55944.1"/>
    <property type="molecule type" value="Genomic_DNA"/>
</dbReference>
<organism evidence="8 9">
    <name type="scientific">Maudiozyma humilis</name>
    <name type="common">Sour dough yeast</name>
    <name type="synonym">Kazachstania humilis</name>
    <dbReference type="NCBI Taxonomy" id="51915"/>
    <lineage>
        <taxon>Eukaryota</taxon>
        <taxon>Fungi</taxon>
        <taxon>Dikarya</taxon>
        <taxon>Ascomycota</taxon>
        <taxon>Saccharomycotina</taxon>
        <taxon>Saccharomycetes</taxon>
        <taxon>Saccharomycetales</taxon>
        <taxon>Saccharomycetaceae</taxon>
        <taxon>Maudiozyma</taxon>
    </lineage>
</organism>
<protein>
    <recommendedName>
        <fullName evidence="2">pyridoxal kinase</fullName>
        <ecNumber evidence="2">2.7.1.35</ecNumber>
    </recommendedName>
</protein>
<dbReference type="InterPro" id="IPR004625">
    <property type="entry name" value="PyrdxlKinase"/>
</dbReference>
<dbReference type="PANTHER" id="PTHR10534:SF12">
    <property type="entry name" value="PYRIDOXAL KINASE BUD17-RELATED"/>
    <property type="match status" value="1"/>
</dbReference>
<accession>A0AAV5RWK1</accession>
<evidence type="ECO:0000259" key="7">
    <source>
        <dbReference type="Pfam" id="PF08543"/>
    </source>
</evidence>
<dbReference type="GO" id="GO:0009443">
    <property type="term" value="P:pyridoxal 5'-phosphate salvage"/>
    <property type="evidence" value="ECO:0007669"/>
    <property type="project" value="InterPro"/>
</dbReference>
<dbReference type="NCBIfam" id="TIGR00687">
    <property type="entry name" value="pyridox_kin"/>
    <property type="match status" value="1"/>
</dbReference>
<sequence>MSNTLNIPTRKILSVQSHVVHGYVGNKAAAFPLQFRGWDVDALNTVQYSNHPGYGSFTGFRSAVDDLRSIIDKGLTGGLGIRYDAVLTGYLPSVDALRDICELVDKVCREQNIPWVLDPVLGDRGRLYVDMACVEMYKTLLGKCTVSLTVPNQFEMETLTGVEISNKDRLKEAFARFHELYPGVQRVVVSSIDYSRGANASTGTSTVAFAEMTHPQAIQYYTFDKIHAHFNGSGDLFSALLIDMMYPEGSDTTQPLYMDAFALAVGRCLTLTHQILNRTYNLTVPGPATSDFAPTHALDTPHIRDLKLIQCRDLLSVPSDKILIAYDLCEMH</sequence>
<keyword evidence="6" id="KW-0067">ATP-binding</keyword>
<dbReference type="InterPro" id="IPR013749">
    <property type="entry name" value="PM/HMP-P_kinase-1"/>
</dbReference>
<keyword evidence="5 8" id="KW-0418">Kinase</keyword>
<feature type="domain" description="Pyridoxamine kinase/Phosphomethylpyrimidine kinase" evidence="7">
    <location>
        <begin position="81"/>
        <end position="241"/>
    </location>
</feature>
<name>A0AAV5RWK1_MAUHU</name>
<evidence type="ECO:0000256" key="5">
    <source>
        <dbReference type="ARBA" id="ARBA00022777"/>
    </source>
</evidence>
<evidence type="ECO:0000256" key="6">
    <source>
        <dbReference type="ARBA" id="ARBA00022840"/>
    </source>
</evidence>
<comment type="caution">
    <text evidence="8">The sequence shown here is derived from an EMBL/GenBank/DDBJ whole genome shotgun (WGS) entry which is preliminary data.</text>
</comment>
<dbReference type="Gene3D" id="3.40.1190.20">
    <property type="match status" value="1"/>
</dbReference>
<dbReference type="GO" id="GO:0005829">
    <property type="term" value="C:cytosol"/>
    <property type="evidence" value="ECO:0007669"/>
    <property type="project" value="TreeGrafter"/>
</dbReference>
<dbReference type="Pfam" id="PF08543">
    <property type="entry name" value="Phos_pyr_kin"/>
    <property type="match status" value="1"/>
</dbReference>
<dbReference type="SUPFAM" id="SSF53613">
    <property type="entry name" value="Ribokinase-like"/>
    <property type="match status" value="1"/>
</dbReference>
<dbReference type="AlphaFoldDB" id="A0AAV5RWK1"/>
<dbReference type="CDD" id="cd01173">
    <property type="entry name" value="pyridoxal_pyridoxamine_kinase"/>
    <property type="match status" value="1"/>
</dbReference>
<evidence type="ECO:0000313" key="8">
    <source>
        <dbReference type="EMBL" id="GMM55944.1"/>
    </source>
</evidence>
<dbReference type="EC" id="2.7.1.35" evidence="2"/>
<keyword evidence="3" id="KW-0808">Transferase</keyword>
<evidence type="ECO:0000313" key="9">
    <source>
        <dbReference type="Proteomes" id="UP001377567"/>
    </source>
</evidence>
<comment type="similarity">
    <text evidence="1">Belongs to the pyridoxine kinase family.</text>
</comment>
<keyword evidence="9" id="KW-1185">Reference proteome</keyword>
<evidence type="ECO:0000256" key="1">
    <source>
        <dbReference type="ARBA" id="ARBA00008805"/>
    </source>
</evidence>